<protein>
    <recommendedName>
        <fullName evidence="3">Baseplate protein J-like domain-containing protein</fullName>
    </recommendedName>
</protein>
<reference evidence="1 2" key="1">
    <citation type="journal article" date="2019" name="Int. J. Syst. Evol. Microbiol.">
        <title>The Global Catalogue of Microorganisms (GCM) 10K type strain sequencing project: providing services to taxonomists for standard genome sequencing and annotation.</title>
        <authorList>
            <consortium name="The Broad Institute Genomics Platform"/>
            <consortium name="The Broad Institute Genome Sequencing Center for Infectious Disease"/>
            <person name="Wu L."/>
            <person name="Ma J."/>
        </authorList>
    </citation>
    <scope>NUCLEOTIDE SEQUENCE [LARGE SCALE GENOMIC DNA]</scope>
    <source>
        <strain evidence="1 2">JCM 16022</strain>
    </source>
</reference>
<evidence type="ECO:0000313" key="2">
    <source>
        <dbReference type="Proteomes" id="UP001501771"/>
    </source>
</evidence>
<dbReference type="Proteomes" id="UP001501771">
    <property type="component" value="Unassembled WGS sequence"/>
</dbReference>
<dbReference type="EMBL" id="BAAAQR010000010">
    <property type="protein sequence ID" value="GAA2150314.1"/>
    <property type="molecule type" value="Genomic_DNA"/>
</dbReference>
<accession>A0ABN2ZYR8</accession>
<sequence>MAIVEVQVEESAFLALLRTEFNRQRIPGPTFVLPGLEGNILQRVRCDRLQLQDAGLAGHIGIASTVVVEYNTNLDEVRAAGSLQRPETHELALHPPLTVGVVIPPKDDPQGSPSVRATAVGVWSHDVPMAVPESFTVAAGAMAAGDGVVAVRLGTQAADPVQAPVVGRVGGGEWCQLVSGAVFAEVLESVLGQTVSGILSEQLDLERPARGQWVGSSQPYAFASAAVRAITPVVDAVIDLQLILTPKVVGRELQLTVQLTWSARTGLEYLLDFIAPIFGRLVLADVINAQVLDRLPGTLSKDGFEEIARDDESVNLRGSQSLEPPVEEFVLERADVTIEGVVCAGHVNLGTPRRGLEAWMSQGSYSLDTNCGARRVDVAWSPARLWLRDLGVAGKTGPTVFYGSVVFDPPDAWDVQPMPHPTWFETALVFSDPPGGKGAAGTPTSVYVATDCGTLWVDLGLVPQRPAEPGVDDVAQMLSSCLAISDRWGMGPLNLDWLIDPPRVLSPDDLVRDWNIRFRDIPADARVDVVAVDSESGAERVVSRVTAHQDVIAHILTRRNEVVELRAITGFDAPVPMVEQRWLEPVRTISTQVVPRIIDSVDGVLGVLDEQGRTMIIDLVTETAATESQFAARRFGAERLARLRGTLGRQTGRVSLANAGAVADLSPDTAALAVGRDVVLAKVHGYARLY</sequence>
<organism evidence="1 2">
    <name type="scientific">Nocardioides koreensis</name>
    <dbReference type="NCBI Taxonomy" id="433651"/>
    <lineage>
        <taxon>Bacteria</taxon>
        <taxon>Bacillati</taxon>
        <taxon>Actinomycetota</taxon>
        <taxon>Actinomycetes</taxon>
        <taxon>Propionibacteriales</taxon>
        <taxon>Nocardioidaceae</taxon>
        <taxon>Nocardioides</taxon>
    </lineage>
</organism>
<evidence type="ECO:0008006" key="3">
    <source>
        <dbReference type="Google" id="ProtNLM"/>
    </source>
</evidence>
<name>A0ABN2ZYR8_9ACTN</name>
<proteinExistence type="predicted"/>
<dbReference type="RefSeq" id="WP_344154121.1">
    <property type="nucleotide sequence ID" value="NZ_BAAAQR010000010.1"/>
</dbReference>
<comment type="caution">
    <text evidence="1">The sequence shown here is derived from an EMBL/GenBank/DDBJ whole genome shotgun (WGS) entry which is preliminary data.</text>
</comment>
<gene>
    <name evidence="1" type="ORF">GCM10009844_31110</name>
</gene>
<evidence type="ECO:0000313" key="1">
    <source>
        <dbReference type="EMBL" id="GAA2150314.1"/>
    </source>
</evidence>
<keyword evidence="2" id="KW-1185">Reference proteome</keyword>